<dbReference type="InterPro" id="IPR056746">
    <property type="entry name" value="SPAN_dom"/>
</dbReference>
<keyword evidence="4" id="KW-1185">Reference proteome</keyword>
<evidence type="ECO:0000313" key="4">
    <source>
        <dbReference type="Proteomes" id="UP001305421"/>
    </source>
</evidence>
<organism evidence="3 4">
    <name type="scientific">Stenotrophomonas aracearum</name>
    <dbReference type="NCBI Taxonomy" id="3003272"/>
    <lineage>
        <taxon>Bacteria</taxon>
        <taxon>Pseudomonadati</taxon>
        <taxon>Pseudomonadota</taxon>
        <taxon>Gammaproteobacteria</taxon>
        <taxon>Lysobacterales</taxon>
        <taxon>Lysobacteraceae</taxon>
        <taxon>Stenotrophomonas</taxon>
    </lineage>
</organism>
<name>A0ABY9YAJ7_9GAMM</name>
<feature type="compositionally biased region" description="Low complexity" evidence="1">
    <location>
        <begin position="209"/>
        <end position="252"/>
    </location>
</feature>
<feature type="compositionally biased region" description="Polar residues" evidence="1">
    <location>
        <begin position="280"/>
        <end position="290"/>
    </location>
</feature>
<dbReference type="RefSeq" id="WP_311182446.1">
    <property type="nucleotide sequence ID" value="NZ_CP115543.1"/>
</dbReference>
<feature type="region of interest" description="Disordered" evidence="1">
    <location>
        <begin position="134"/>
        <end position="156"/>
    </location>
</feature>
<sequence length="399" mass="39700">MSLNIQDAQAAVAAVGPVQPVPLSERVQARQPQSRPQEAFEATLADVAPVDLDLPPTPDDAAAAVAREAMTRRDDGERSAAGASSGAPLLAGALPTVTLQVPISMLDTPAPRLRPGIPAQPAMPKVVQGTVPMSDGANTSSGSVAVPPSTSPAVTAPPSANPAIATAQPLTPAVAVVQGDAASAPATAVASDAASTTVQAPRPATPTHRVPAAVAAQASAVSPASAARSQPVSAPMQGAGAKPGQAAPAAAQSPSDDKPTRSDAAAPPAAITAPTSTATQSETGADSQSLADARRADANVGTRQQVRAVRQAEALQTAMVQRAEAASQIQVSFSSWGAGHSVKARLDGGRLHMQPSSARVGQALSAAAAPAGVELQIAVDSTDTATDERRQRRGDQGHA</sequence>
<feature type="compositionally biased region" description="Low complexity" evidence="1">
    <location>
        <begin position="139"/>
        <end position="156"/>
    </location>
</feature>
<feature type="compositionally biased region" description="Basic and acidic residues" evidence="1">
    <location>
        <begin position="386"/>
        <end position="399"/>
    </location>
</feature>
<evidence type="ECO:0000259" key="2">
    <source>
        <dbReference type="Pfam" id="PF02510"/>
    </source>
</evidence>
<gene>
    <name evidence="3" type="ORF">PDM28_13665</name>
</gene>
<feature type="region of interest" description="Disordered" evidence="1">
    <location>
        <begin position="377"/>
        <end position="399"/>
    </location>
</feature>
<evidence type="ECO:0000256" key="1">
    <source>
        <dbReference type="SAM" id="MobiDB-lite"/>
    </source>
</evidence>
<protein>
    <recommendedName>
        <fullName evidence="2">Surface presentation of antigen domain-containing protein</fullName>
    </recommendedName>
</protein>
<dbReference type="Pfam" id="PF02510">
    <property type="entry name" value="SPAN"/>
    <property type="match status" value="1"/>
</dbReference>
<feature type="compositionally biased region" description="Low complexity" evidence="1">
    <location>
        <begin position="264"/>
        <end position="279"/>
    </location>
</feature>
<dbReference type="EMBL" id="CP115543">
    <property type="protein sequence ID" value="WNH47722.1"/>
    <property type="molecule type" value="Genomic_DNA"/>
</dbReference>
<evidence type="ECO:0000313" key="3">
    <source>
        <dbReference type="EMBL" id="WNH47722.1"/>
    </source>
</evidence>
<reference evidence="3 4" key="1">
    <citation type="submission" date="2022-12" db="EMBL/GenBank/DDBJ databases">
        <title>Two new species, Stenotrophomonas aracearum and Stenotrophomonas oahuensis, isolated from Anthurium (Araceae family) in Hawaii.</title>
        <authorList>
            <person name="Chunag S.C."/>
            <person name="Dobhal S."/>
            <person name="Alvarez A."/>
            <person name="Arif M."/>
        </authorList>
    </citation>
    <scope>NUCLEOTIDE SEQUENCE [LARGE SCALE GENOMIC DNA]</scope>
    <source>
        <strain evidence="3 4">A5588</strain>
    </source>
</reference>
<accession>A0ABY9YAJ7</accession>
<dbReference type="Proteomes" id="UP001305421">
    <property type="component" value="Chromosome"/>
</dbReference>
<feature type="domain" description="Surface presentation of antigen" evidence="2">
    <location>
        <begin position="325"/>
        <end position="393"/>
    </location>
</feature>
<proteinExistence type="predicted"/>
<feature type="region of interest" description="Disordered" evidence="1">
    <location>
        <begin position="192"/>
        <end position="304"/>
    </location>
</feature>